<reference evidence="2 3" key="1">
    <citation type="submission" date="2019-12" db="EMBL/GenBank/DDBJ databases">
        <title>Genomic-based taxomic classification of the family Erythrobacteraceae.</title>
        <authorList>
            <person name="Xu L."/>
        </authorList>
    </citation>
    <scope>NUCLEOTIDE SEQUENCE [LARGE SCALE GENOMIC DNA]</scope>
    <source>
        <strain evidence="2 3">MCCC 1K01500</strain>
    </source>
</reference>
<dbReference type="Proteomes" id="UP000433652">
    <property type="component" value="Unassembled WGS sequence"/>
</dbReference>
<sequence>MEFSAIHAPVLDLRTAEGATAHQRAWRHLDTRATLPTQHPDFLSALRETLLAGDELALFQVETQGRFDAVLPLARSPGAFARWRLAGDNEVFEPGDAAVRDSVAAHRLATLVARERRPLVMARVPASSAFVPALREAMAGRGLVDVRPAPPCPTIALDESWSEPESRFNARRRSDFRRAARRAAEFGQVSFETLTPSPDEFDAHFDAAIAVEAASWKREAGTAIACDPRKEAFFRAYLKAACEDRSCRIAFLRLSGEIAAMHLAVELGGRHWLYKIGFDERFQRCSPGTLLMLHVLGDAARRRIERFELMGDAESWIAELWTREEHSCVQLRTYPFGMAGAVAFAADSARWARQRLVRVRR</sequence>
<comment type="caution">
    <text evidence="2">The sequence shown here is derived from an EMBL/GenBank/DDBJ whole genome shotgun (WGS) entry which is preliminary data.</text>
</comment>
<proteinExistence type="predicted"/>
<evidence type="ECO:0000259" key="1">
    <source>
        <dbReference type="Pfam" id="PF13480"/>
    </source>
</evidence>
<organism evidence="2 3">
    <name type="scientific">Croceibacterium salegens</name>
    <dbReference type="NCBI Taxonomy" id="1737568"/>
    <lineage>
        <taxon>Bacteria</taxon>
        <taxon>Pseudomonadati</taxon>
        <taxon>Pseudomonadota</taxon>
        <taxon>Alphaproteobacteria</taxon>
        <taxon>Sphingomonadales</taxon>
        <taxon>Erythrobacteraceae</taxon>
        <taxon>Croceibacterium</taxon>
    </lineage>
</organism>
<feature type="domain" description="BioF2-like acetyltransferase" evidence="1">
    <location>
        <begin position="171"/>
        <end position="316"/>
    </location>
</feature>
<name>A0A6I4SX51_9SPHN</name>
<gene>
    <name evidence="2" type="ORF">GRI89_12885</name>
</gene>
<dbReference type="AlphaFoldDB" id="A0A6I4SX51"/>
<dbReference type="Pfam" id="PF13480">
    <property type="entry name" value="Acetyltransf_6"/>
    <property type="match status" value="1"/>
</dbReference>
<keyword evidence="3" id="KW-1185">Reference proteome</keyword>
<evidence type="ECO:0000313" key="2">
    <source>
        <dbReference type="EMBL" id="MXO60433.1"/>
    </source>
</evidence>
<dbReference type="Gene3D" id="3.40.630.30">
    <property type="match status" value="1"/>
</dbReference>
<keyword evidence="2" id="KW-0808">Transferase</keyword>
<dbReference type="OrthoDB" id="213519at2"/>
<dbReference type="InterPro" id="IPR038740">
    <property type="entry name" value="BioF2-like_GNAT_dom"/>
</dbReference>
<dbReference type="RefSeq" id="WP_159796282.1">
    <property type="nucleotide sequence ID" value="NZ_WTYM01000052.1"/>
</dbReference>
<dbReference type="SUPFAM" id="SSF55729">
    <property type="entry name" value="Acyl-CoA N-acyltransferases (Nat)"/>
    <property type="match status" value="1"/>
</dbReference>
<dbReference type="GO" id="GO:0016740">
    <property type="term" value="F:transferase activity"/>
    <property type="evidence" value="ECO:0007669"/>
    <property type="project" value="UniProtKB-KW"/>
</dbReference>
<protein>
    <submittedName>
        <fullName evidence="2">GNAT family N-acetyltransferase</fullName>
    </submittedName>
</protein>
<evidence type="ECO:0000313" key="3">
    <source>
        <dbReference type="Proteomes" id="UP000433652"/>
    </source>
</evidence>
<dbReference type="EMBL" id="WTYM01000052">
    <property type="protein sequence ID" value="MXO60433.1"/>
    <property type="molecule type" value="Genomic_DNA"/>
</dbReference>
<dbReference type="InterPro" id="IPR016181">
    <property type="entry name" value="Acyl_CoA_acyltransferase"/>
</dbReference>
<accession>A0A6I4SX51</accession>